<proteinExistence type="predicted"/>
<protein>
    <submittedName>
        <fullName evidence="1">Uncharacterized protein</fullName>
    </submittedName>
</protein>
<dbReference type="EMBL" id="LAZR01002503">
    <property type="protein sequence ID" value="KKN29200.1"/>
    <property type="molecule type" value="Genomic_DNA"/>
</dbReference>
<name>A0A0F9PBG6_9ZZZZ</name>
<comment type="caution">
    <text evidence="1">The sequence shown here is derived from an EMBL/GenBank/DDBJ whole genome shotgun (WGS) entry which is preliminary data.</text>
</comment>
<organism evidence="1">
    <name type="scientific">marine sediment metagenome</name>
    <dbReference type="NCBI Taxonomy" id="412755"/>
    <lineage>
        <taxon>unclassified sequences</taxon>
        <taxon>metagenomes</taxon>
        <taxon>ecological metagenomes</taxon>
    </lineage>
</organism>
<dbReference type="AlphaFoldDB" id="A0A0F9PBG6"/>
<gene>
    <name evidence="1" type="ORF">LCGC14_0846530</name>
</gene>
<reference evidence="1" key="1">
    <citation type="journal article" date="2015" name="Nature">
        <title>Complex archaea that bridge the gap between prokaryotes and eukaryotes.</title>
        <authorList>
            <person name="Spang A."/>
            <person name="Saw J.H."/>
            <person name="Jorgensen S.L."/>
            <person name="Zaremba-Niedzwiedzka K."/>
            <person name="Martijn J."/>
            <person name="Lind A.E."/>
            <person name="van Eijk R."/>
            <person name="Schleper C."/>
            <person name="Guy L."/>
            <person name="Ettema T.J."/>
        </authorList>
    </citation>
    <scope>NUCLEOTIDE SEQUENCE</scope>
</reference>
<accession>A0A0F9PBG6</accession>
<sequence length="60" mass="6970">METIEVDWSKEHERTANTPLSYTAKKAVENMIRKGLIPLQWMDSKGNILRVKDRAKSLLK</sequence>
<evidence type="ECO:0000313" key="1">
    <source>
        <dbReference type="EMBL" id="KKN29200.1"/>
    </source>
</evidence>